<evidence type="ECO:0000259" key="1">
    <source>
        <dbReference type="PROSITE" id="PS51186"/>
    </source>
</evidence>
<dbReference type="Proteomes" id="UP001635816">
    <property type="component" value="Unassembled WGS sequence"/>
</dbReference>
<evidence type="ECO:0000313" key="3">
    <source>
        <dbReference type="Proteomes" id="UP001635816"/>
    </source>
</evidence>
<dbReference type="SUPFAM" id="SSF55729">
    <property type="entry name" value="Acyl-CoA N-acyltransferases (Nat)"/>
    <property type="match status" value="1"/>
</dbReference>
<dbReference type="Gene3D" id="3.40.630.30">
    <property type="match status" value="1"/>
</dbReference>
<keyword evidence="3" id="KW-1185">Reference proteome</keyword>
<keyword evidence="2" id="KW-0012">Acyltransferase</keyword>
<dbReference type="PROSITE" id="PS51186">
    <property type="entry name" value="GNAT"/>
    <property type="match status" value="1"/>
</dbReference>
<name>A0ABW9L5L2_9MYCO</name>
<evidence type="ECO:0000313" key="2">
    <source>
        <dbReference type="EMBL" id="MFN6543020.1"/>
    </source>
</evidence>
<gene>
    <name evidence="2" type="ORF">ACK4CT_07490</name>
</gene>
<dbReference type="EMBL" id="JBKBDD010000002">
    <property type="protein sequence ID" value="MFN6543020.1"/>
    <property type="molecule type" value="Genomic_DNA"/>
</dbReference>
<sequence>MTLIHDSPSAASDVTGWTVAEVTPRHHPLIADFLATTPGLGGRKFAADSRDVAEQLDGAYPGSAVVLLDEDGAVAGYTALHRPDGAEPEVLGDFVFGPHAPAGTVRAIVDDTVDRFGRVAVPGAYLRVFIGADQAVTIDALLARGARQERQFASTRKSLRDEDPVALAEAGIESITILSWPQVLAEGLAEQVRQVQFDTFREHFGNMSKTPQRWEHHLASRAFTPDFSLAAVDDDGVVVGYVLGSTYTSGTGADEIRSAHTDYIGVRADRRKAGTAELLLRKLWLAALRRGFTHASLGTDIANASNAHLLYQRLGYRTVRDEYAYRIDAEENL</sequence>
<dbReference type="InterPro" id="IPR000182">
    <property type="entry name" value="GNAT_dom"/>
</dbReference>
<keyword evidence="2" id="KW-0808">Transferase</keyword>
<dbReference type="CDD" id="cd04301">
    <property type="entry name" value="NAT_SF"/>
    <property type="match status" value="1"/>
</dbReference>
<comment type="caution">
    <text evidence="2">The sequence shown here is derived from an EMBL/GenBank/DDBJ whole genome shotgun (WGS) entry which is preliminary data.</text>
</comment>
<protein>
    <submittedName>
        <fullName evidence="2">GNAT family N-acetyltransferase</fullName>
        <ecNumber evidence="2">2.3.1.-</ecNumber>
    </submittedName>
</protein>
<reference evidence="2 3" key="1">
    <citation type="submission" date="2024-12" db="EMBL/GenBank/DDBJ databases">
        <title>The coexistence of Mycolicibacterium septicum and Mycolicibacterium nivoides in clinical samples.</title>
        <authorList>
            <person name="Wang C."/>
            <person name="Feng Y."/>
            <person name="Zong Z."/>
        </authorList>
    </citation>
    <scope>NUCLEOTIDE SEQUENCE [LARGE SCALE GENOMIC DNA]</scope>
    <source>
        <strain evidence="2 3">120309</strain>
    </source>
</reference>
<feature type="domain" description="N-acetyltransferase" evidence="1">
    <location>
        <begin position="175"/>
        <end position="333"/>
    </location>
</feature>
<organism evidence="2 3">
    <name type="scientific">Mycolicibacterium nivoides</name>
    <dbReference type="NCBI Taxonomy" id="2487344"/>
    <lineage>
        <taxon>Bacteria</taxon>
        <taxon>Bacillati</taxon>
        <taxon>Actinomycetota</taxon>
        <taxon>Actinomycetes</taxon>
        <taxon>Mycobacteriales</taxon>
        <taxon>Mycobacteriaceae</taxon>
        <taxon>Mycolicibacterium</taxon>
    </lineage>
</organism>
<proteinExistence type="predicted"/>
<dbReference type="RefSeq" id="WP_409542834.1">
    <property type="nucleotide sequence ID" value="NZ_JBKBDD010000002.1"/>
</dbReference>
<dbReference type="EC" id="2.3.1.-" evidence="2"/>
<dbReference type="Pfam" id="PF00583">
    <property type="entry name" value="Acetyltransf_1"/>
    <property type="match status" value="1"/>
</dbReference>
<dbReference type="GO" id="GO:0016746">
    <property type="term" value="F:acyltransferase activity"/>
    <property type="evidence" value="ECO:0007669"/>
    <property type="project" value="UniProtKB-KW"/>
</dbReference>
<dbReference type="InterPro" id="IPR016181">
    <property type="entry name" value="Acyl_CoA_acyltransferase"/>
</dbReference>
<accession>A0ABW9L5L2</accession>